<proteinExistence type="predicted"/>
<gene>
    <name evidence="1" type="primary">ORF149</name>
</gene>
<evidence type="ECO:0000313" key="2">
    <source>
        <dbReference type="Proteomes" id="UP000030231"/>
    </source>
</evidence>
<dbReference type="GeneID" id="40100263"/>
<protein>
    <submittedName>
        <fullName evidence="1">Uncharacterized protein</fullName>
    </submittedName>
</protein>
<keyword evidence="2" id="KW-1185">Reference proteome</keyword>
<organism evidence="1 2">
    <name type="scientific">Pseudomonas phage vB_PaeM_C2-10_Ab02</name>
    <dbReference type="NCBI Taxonomy" id="1548900"/>
    <lineage>
        <taxon>Viruses</taxon>
        <taxon>Duplodnaviria</taxon>
        <taxon>Heunggongvirae</taxon>
        <taxon>Uroviricota</taxon>
        <taxon>Caudoviricetes</taxon>
        <taxon>Vandenendeviridae</taxon>
        <taxon>Skurskavirinae</taxon>
        <taxon>Pakpunavirus</taxon>
        <taxon>Pakpunavirus CAb02</taxon>
    </lineage>
</organism>
<accession>A0A0A1IU51</accession>
<sequence>MAKSVSVDRKRSILDEAKDGSFFSVEFIKADGTVRKMTCKRQIKSAYANGQFATRKPTSAGKPHLYTAAEVLNMEEGKSAFRTINLETLTRAKVNGIEYKFD</sequence>
<dbReference type="Proteomes" id="UP000030231">
    <property type="component" value="Genome"/>
</dbReference>
<dbReference type="KEGG" id="vg:40100263"/>
<name>A0A0A1IU51_9CAUD</name>
<dbReference type="EMBL" id="LN610572">
    <property type="protein sequence ID" value="CEF89078.1"/>
    <property type="molecule type" value="Genomic_DNA"/>
</dbReference>
<dbReference type="RefSeq" id="YP_009623555.1">
    <property type="nucleotide sequence ID" value="NC_042113.1"/>
</dbReference>
<reference evidence="1 2" key="1">
    <citation type="journal article" date="2015" name="PLoS ONE">
        <title>Investigation of a Large Collection of Pseudomonas aeruginosa Bacteriophages Collected from a Single Environmental Source in Abidjan, Cote d'Ivoire.</title>
        <authorList>
            <person name="Essoh C."/>
            <person name="Latino L."/>
            <person name="Midoux C."/>
            <person name="Blouin Y."/>
            <person name="Loukou G."/>
            <person name="Nguetta S.P."/>
            <person name="Lathro S."/>
            <person name="Cablanmian A."/>
            <person name="Kouassi A.K."/>
            <person name="Vergnaud G."/>
            <person name="Pourcel C."/>
        </authorList>
    </citation>
    <scope>NUCLEOTIDE SEQUENCE [LARGE SCALE GENOMIC DNA]</scope>
    <source>
        <strain evidence="1">Ab02</strain>
    </source>
</reference>
<evidence type="ECO:0000313" key="1">
    <source>
        <dbReference type="EMBL" id="CEF89078.1"/>
    </source>
</evidence>